<proteinExistence type="inferred from homology"/>
<dbReference type="PROSITE" id="PS50931">
    <property type="entry name" value="HTH_LYSR"/>
    <property type="match status" value="1"/>
</dbReference>
<evidence type="ECO:0000313" key="6">
    <source>
        <dbReference type="EMBL" id="MBQ0931825.1"/>
    </source>
</evidence>
<dbReference type="EMBL" id="JAGQDD010000011">
    <property type="protein sequence ID" value="MBQ0931825.1"/>
    <property type="molecule type" value="Genomic_DNA"/>
</dbReference>
<dbReference type="InterPro" id="IPR036390">
    <property type="entry name" value="WH_DNA-bd_sf"/>
</dbReference>
<dbReference type="InterPro" id="IPR036388">
    <property type="entry name" value="WH-like_DNA-bd_sf"/>
</dbReference>
<keyword evidence="2" id="KW-0805">Transcription regulation</keyword>
<dbReference type="SUPFAM" id="SSF53850">
    <property type="entry name" value="Periplasmic binding protein-like II"/>
    <property type="match status" value="1"/>
</dbReference>
<comment type="caution">
    <text evidence="6">The sequence shown here is derived from an EMBL/GenBank/DDBJ whole genome shotgun (WGS) entry which is preliminary data.</text>
</comment>
<evidence type="ECO:0000313" key="7">
    <source>
        <dbReference type="Proteomes" id="UP000676246"/>
    </source>
</evidence>
<organism evidence="6 7">
    <name type="scientific">Ideonella alba</name>
    <dbReference type="NCBI Taxonomy" id="2824118"/>
    <lineage>
        <taxon>Bacteria</taxon>
        <taxon>Pseudomonadati</taxon>
        <taxon>Pseudomonadota</taxon>
        <taxon>Betaproteobacteria</taxon>
        <taxon>Burkholderiales</taxon>
        <taxon>Sphaerotilaceae</taxon>
        <taxon>Ideonella</taxon>
    </lineage>
</organism>
<dbReference type="GO" id="GO:0043565">
    <property type="term" value="F:sequence-specific DNA binding"/>
    <property type="evidence" value="ECO:0007669"/>
    <property type="project" value="TreeGrafter"/>
</dbReference>
<dbReference type="PANTHER" id="PTHR30537">
    <property type="entry name" value="HTH-TYPE TRANSCRIPTIONAL REGULATOR"/>
    <property type="match status" value="1"/>
</dbReference>
<dbReference type="CDD" id="cd08422">
    <property type="entry name" value="PBP2_CrgA_like"/>
    <property type="match status" value="1"/>
</dbReference>
<dbReference type="PANTHER" id="PTHR30537:SF31">
    <property type="entry name" value="TRANSCRIPTIONAL REGULATOR, LYSR FAMILY"/>
    <property type="match status" value="1"/>
</dbReference>
<dbReference type="Gene3D" id="3.40.190.290">
    <property type="match status" value="1"/>
</dbReference>
<evidence type="ECO:0000256" key="1">
    <source>
        <dbReference type="ARBA" id="ARBA00009437"/>
    </source>
</evidence>
<evidence type="ECO:0000256" key="4">
    <source>
        <dbReference type="ARBA" id="ARBA00023163"/>
    </source>
</evidence>
<accession>A0A940YBX5</accession>
<dbReference type="Gene3D" id="1.10.10.10">
    <property type="entry name" value="Winged helix-like DNA-binding domain superfamily/Winged helix DNA-binding domain"/>
    <property type="match status" value="1"/>
</dbReference>
<dbReference type="Pfam" id="PF03466">
    <property type="entry name" value="LysR_substrate"/>
    <property type="match status" value="1"/>
</dbReference>
<dbReference type="FunFam" id="1.10.10.10:FF:000001">
    <property type="entry name" value="LysR family transcriptional regulator"/>
    <property type="match status" value="1"/>
</dbReference>
<evidence type="ECO:0000259" key="5">
    <source>
        <dbReference type="PROSITE" id="PS50931"/>
    </source>
</evidence>
<dbReference type="GO" id="GO:0003700">
    <property type="term" value="F:DNA-binding transcription factor activity"/>
    <property type="evidence" value="ECO:0007669"/>
    <property type="project" value="InterPro"/>
</dbReference>
<keyword evidence="3" id="KW-0238">DNA-binding</keyword>
<evidence type="ECO:0000256" key="2">
    <source>
        <dbReference type="ARBA" id="ARBA00023015"/>
    </source>
</evidence>
<feature type="domain" description="HTH lysR-type" evidence="5">
    <location>
        <begin position="1"/>
        <end position="58"/>
    </location>
</feature>
<keyword evidence="4" id="KW-0804">Transcription</keyword>
<reference evidence="6 7" key="1">
    <citation type="submission" date="2021-04" db="EMBL/GenBank/DDBJ databases">
        <title>The genome sequence of Ideonella sp. 3Y2.</title>
        <authorList>
            <person name="Liu Y."/>
        </authorList>
    </citation>
    <scope>NUCLEOTIDE SEQUENCE [LARGE SCALE GENOMIC DNA]</scope>
    <source>
        <strain evidence="6 7">3Y2</strain>
    </source>
</reference>
<dbReference type="InterPro" id="IPR005119">
    <property type="entry name" value="LysR_subst-bd"/>
</dbReference>
<dbReference type="Proteomes" id="UP000676246">
    <property type="component" value="Unassembled WGS sequence"/>
</dbReference>
<dbReference type="AlphaFoldDB" id="A0A940YBX5"/>
<dbReference type="GO" id="GO:0006351">
    <property type="term" value="P:DNA-templated transcription"/>
    <property type="evidence" value="ECO:0007669"/>
    <property type="project" value="TreeGrafter"/>
</dbReference>
<dbReference type="SUPFAM" id="SSF46785">
    <property type="entry name" value="Winged helix' DNA-binding domain"/>
    <property type="match status" value="1"/>
</dbReference>
<dbReference type="RefSeq" id="WP_210854854.1">
    <property type="nucleotide sequence ID" value="NZ_JAGQDD010000011.1"/>
</dbReference>
<keyword evidence="7" id="KW-1185">Reference proteome</keyword>
<dbReference type="InterPro" id="IPR000847">
    <property type="entry name" value="LysR_HTH_N"/>
</dbReference>
<name>A0A940YBX5_9BURK</name>
<comment type="similarity">
    <text evidence="1">Belongs to the LysR transcriptional regulatory family.</text>
</comment>
<dbReference type="Pfam" id="PF00126">
    <property type="entry name" value="HTH_1"/>
    <property type="match status" value="1"/>
</dbReference>
<protein>
    <submittedName>
        <fullName evidence="6">LysR family transcriptional regulator</fullName>
    </submittedName>
</protein>
<sequence>MDLSSLQAFVKVVQTGSFTRAADALQTHKARLSRVVSDLERELGVRLLERSTRSLSLTEAGREFFERAHAILGSVDEARQAMQRIRGEPQGTLRLTCGVEFGLVAVGGWIAEYLATYPQVQVEADYTNRVVDIVHEGFDLAVRVGPLADSSLAARRLGALDYGLYASAAYLRRQGRPDSPAALVQHAQVVYAGAAPQGQWMLTRGDDSHRVKLQPRLRVNTSLAAREALQRGLGIGLLPRRVAEPDGQRALLQRVLPDWAAPEVPVHAVFASARYLTPKVRAFIDLAAQQFGGPV</sequence>
<evidence type="ECO:0000256" key="3">
    <source>
        <dbReference type="ARBA" id="ARBA00023125"/>
    </source>
</evidence>
<gene>
    <name evidence="6" type="ORF">KAK03_15165</name>
</gene>
<dbReference type="InterPro" id="IPR058163">
    <property type="entry name" value="LysR-type_TF_proteobact-type"/>
</dbReference>